<keyword evidence="2" id="KW-1185">Reference proteome</keyword>
<dbReference type="GeneID" id="80019888"/>
<gene>
    <name evidence="1" type="primary">247</name>
    <name evidence="1" type="ORF">SEA_PUMPERNICKEL_247</name>
</gene>
<dbReference type="Proteomes" id="UP000827768">
    <property type="component" value="Segment"/>
</dbReference>
<dbReference type="EMBL" id="OK040790">
    <property type="protein sequence ID" value="UDL15997.1"/>
    <property type="molecule type" value="Genomic_DNA"/>
</dbReference>
<reference evidence="1" key="1">
    <citation type="submission" date="2021-09" db="EMBL/GenBank/DDBJ databases">
        <authorList>
            <person name="Andersen S.H."/>
            <person name="Beall E.A."/>
            <person name="Cappelle B."/>
            <person name="Falteisek K.J."/>
            <person name="Fenske B.A."/>
            <person name="Gansluckner N.W."/>
            <person name="Gilbertson S.M."/>
            <person name="Krings K.J."/>
            <person name="Mobeck M."/>
            <person name="Odeku J.O."/>
            <person name="Poncelet M.E."/>
            <person name="Rohr J.R."/>
            <person name="Rolands L."/>
            <person name="Whipple C.D."/>
            <person name="Whipple E.M."/>
            <person name="Spring A.M."/>
            <person name="Klyczek K."/>
            <person name="Garlena R.A."/>
            <person name="Russell D.A."/>
            <person name="Pope W.H."/>
            <person name="Jacobs-Sera D."/>
            <person name="Hatfull G.F."/>
        </authorList>
    </citation>
    <scope>NUCLEOTIDE SEQUENCE</scope>
</reference>
<dbReference type="KEGG" id="vg:80019888"/>
<organism evidence="1 2">
    <name type="scientific">Microbacterium phage Pumpernickel</name>
    <dbReference type="NCBI Taxonomy" id="2885983"/>
    <lineage>
        <taxon>Viruses</taxon>
        <taxon>Duplodnaviria</taxon>
        <taxon>Heunggongvirae</taxon>
        <taxon>Uroviricota</taxon>
        <taxon>Caudoviricetes</taxon>
        <taxon>Pumpernickelvirus</taxon>
        <taxon>Pumpernickelvirus pumpernickel</taxon>
    </lineage>
</organism>
<evidence type="ECO:0000313" key="1">
    <source>
        <dbReference type="EMBL" id="UDL15997.1"/>
    </source>
</evidence>
<name>A0AAE8Y7U8_9CAUD</name>
<sequence>MTWGIWGIENAYRKGEQLGATHMIVSHDRVGFENTATYVMPGEDPREAWENSEAKSNGYSAIDEVYAYHLGWEDQSKEHRAEHWEGAPNA</sequence>
<dbReference type="RefSeq" id="YP_010755237.1">
    <property type="nucleotide sequence ID" value="NC_073468.1"/>
</dbReference>
<evidence type="ECO:0000313" key="2">
    <source>
        <dbReference type="Proteomes" id="UP000827768"/>
    </source>
</evidence>
<protein>
    <submittedName>
        <fullName evidence="1">Uncharacterized protein</fullName>
    </submittedName>
</protein>
<accession>A0AAE8Y7U8</accession>
<proteinExistence type="predicted"/>